<protein>
    <submittedName>
        <fullName evidence="2">Uncharacterized protein</fullName>
    </submittedName>
</protein>
<reference evidence="2" key="1">
    <citation type="submission" date="2022-11" db="UniProtKB">
        <authorList>
            <consortium name="WormBaseParasite"/>
        </authorList>
    </citation>
    <scope>IDENTIFICATION</scope>
</reference>
<accession>A0A915I1M0</accession>
<evidence type="ECO:0000313" key="2">
    <source>
        <dbReference type="WBParaSite" id="nRc.2.0.1.t08037-RA"/>
    </source>
</evidence>
<dbReference type="Proteomes" id="UP000887565">
    <property type="component" value="Unplaced"/>
</dbReference>
<sequence>MFDALAAMSDEWTTFYDFVLALKTIVIGLDQADDWKCLKDMHGHNFYSSHAPRIALYSAHTYYFGRHPNNTREYQMIRREMGEGSTHWPLP</sequence>
<organism evidence="1 2">
    <name type="scientific">Romanomermis culicivorax</name>
    <name type="common">Nematode worm</name>
    <dbReference type="NCBI Taxonomy" id="13658"/>
    <lineage>
        <taxon>Eukaryota</taxon>
        <taxon>Metazoa</taxon>
        <taxon>Ecdysozoa</taxon>
        <taxon>Nematoda</taxon>
        <taxon>Enoplea</taxon>
        <taxon>Dorylaimia</taxon>
        <taxon>Mermithida</taxon>
        <taxon>Mermithoidea</taxon>
        <taxon>Mermithidae</taxon>
        <taxon>Romanomermis</taxon>
    </lineage>
</organism>
<dbReference type="WBParaSite" id="nRc.2.0.1.t08037-RA">
    <property type="protein sequence ID" value="nRc.2.0.1.t08037-RA"/>
    <property type="gene ID" value="nRc.2.0.1.g08037"/>
</dbReference>
<dbReference type="AlphaFoldDB" id="A0A915I1M0"/>
<evidence type="ECO:0000313" key="1">
    <source>
        <dbReference type="Proteomes" id="UP000887565"/>
    </source>
</evidence>
<proteinExistence type="predicted"/>
<name>A0A915I1M0_ROMCU</name>
<keyword evidence="1" id="KW-1185">Reference proteome</keyword>